<evidence type="ECO:0000256" key="1">
    <source>
        <dbReference type="SAM" id="MobiDB-lite"/>
    </source>
</evidence>
<evidence type="ECO:0000313" key="3">
    <source>
        <dbReference type="Proteomes" id="UP001352852"/>
    </source>
</evidence>
<sequence>MSRESRGITAHLGTIKNLNYNDPKANLTVTEEQKHGGHLTKHKCTQLQETEKREQQDKKGTKTLKQADHNSQLFAAFPAFDTGSVEFQRPKGQNKSTFLNPIGLMLLLCGVSEFSSQLLPSKVSELWSKWSNCFLF</sequence>
<evidence type="ECO:0000313" key="2">
    <source>
        <dbReference type="EMBL" id="MED6279957.1"/>
    </source>
</evidence>
<gene>
    <name evidence="2" type="ORF">CHARACLAT_005977</name>
</gene>
<accession>A0ABU7DY44</accession>
<dbReference type="Proteomes" id="UP001352852">
    <property type="component" value="Unassembled WGS sequence"/>
</dbReference>
<keyword evidence="3" id="KW-1185">Reference proteome</keyword>
<reference evidence="2 3" key="1">
    <citation type="submission" date="2021-06" db="EMBL/GenBank/DDBJ databases">
        <authorList>
            <person name="Palmer J.M."/>
        </authorList>
    </citation>
    <scope>NUCLEOTIDE SEQUENCE [LARGE SCALE GENOMIC DNA]</scope>
    <source>
        <strain evidence="2 3">CL_MEX2019</strain>
        <tissue evidence="2">Muscle</tissue>
    </source>
</reference>
<proteinExistence type="predicted"/>
<comment type="caution">
    <text evidence="2">The sequence shown here is derived from an EMBL/GenBank/DDBJ whole genome shotgun (WGS) entry which is preliminary data.</text>
</comment>
<feature type="compositionally biased region" description="Basic and acidic residues" evidence="1">
    <location>
        <begin position="49"/>
        <end position="65"/>
    </location>
</feature>
<feature type="region of interest" description="Disordered" evidence="1">
    <location>
        <begin position="31"/>
        <end position="65"/>
    </location>
</feature>
<dbReference type="EMBL" id="JAHUTJ010041289">
    <property type="protein sequence ID" value="MED6279957.1"/>
    <property type="molecule type" value="Genomic_DNA"/>
</dbReference>
<organism evidence="2 3">
    <name type="scientific">Characodon lateralis</name>
    <dbReference type="NCBI Taxonomy" id="208331"/>
    <lineage>
        <taxon>Eukaryota</taxon>
        <taxon>Metazoa</taxon>
        <taxon>Chordata</taxon>
        <taxon>Craniata</taxon>
        <taxon>Vertebrata</taxon>
        <taxon>Euteleostomi</taxon>
        <taxon>Actinopterygii</taxon>
        <taxon>Neopterygii</taxon>
        <taxon>Teleostei</taxon>
        <taxon>Neoteleostei</taxon>
        <taxon>Acanthomorphata</taxon>
        <taxon>Ovalentaria</taxon>
        <taxon>Atherinomorphae</taxon>
        <taxon>Cyprinodontiformes</taxon>
        <taxon>Goodeidae</taxon>
        <taxon>Characodon</taxon>
    </lineage>
</organism>
<name>A0ABU7DY44_9TELE</name>
<protein>
    <submittedName>
        <fullName evidence="2">Uncharacterized protein</fullName>
    </submittedName>
</protein>